<dbReference type="STRING" id="540747.SAMN04488031_102501"/>
<dbReference type="AlphaFoldDB" id="A0A0T5PEP6"/>
<dbReference type="NCBIfam" id="NF003322">
    <property type="entry name" value="PRK04334.1-2"/>
    <property type="match status" value="1"/>
</dbReference>
<dbReference type="Proteomes" id="UP000325785">
    <property type="component" value="Chromosome"/>
</dbReference>
<keyword evidence="1" id="KW-0175">Coiled coil</keyword>
<dbReference type="KEGG" id="rid:RIdsm_05001"/>
<dbReference type="PIRSF" id="PIRSF006421">
    <property type="entry name" value="UCP006421"/>
    <property type="match status" value="1"/>
</dbReference>
<organism evidence="2 4">
    <name type="scientific">Roseovarius indicus</name>
    <dbReference type="NCBI Taxonomy" id="540747"/>
    <lineage>
        <taxon>Bacteria</taxon>
        <taxon>Pseudomonadati</taxon>
        <taxon>Pseudomonadota</taxon>
        <taxon>Alphaproteobacteria</taxon>
        <taxon>Rhodobacterales</taxon>
        <taxon>Roseobacteraceae</taxon>
        <taxon>Roseovarius</taxon>
    </lineage>
</organism>
<evidence type="ECO:0000313" key="2">
    <source>
        <dbReference type="EMBL" id="KRS19514.1"/>
    </source>
</evidence>
<dbReference type="InterPro" id="IPR003374">
    <property type="entry name" value="ApbE-like_sf"/>
</dbReference>
<evidence type="ECO:0000313" key="3">
    <source>
        <dbReference type="EMBL" id="QEW29159.1"/>
    </source>
</evidence>
<dbReference type="InterPro" id="IPR007183">
    <property type="entry name" value="UPF0280"/>
</dbReference>
<evidence type="ECO:0000313" key="5">
    <source>
        <dbReference type="Proteomes" id="UP000325785"/>
    </source>
</evidence>
<proteinExistence type="predicted"/>
<keyword evidence="4" id="KW-1185">Reference proteome</keyword>
<name>A0A0T5PEP6_9RHOB</name>
<dbReference type="Gene3D" id="3.10.520.10">
    <property type="entry name" value="ApbE-like domains"/>
    <property type="match status" value="1"/>
</dbReference>
<reference evidence="3 5" key="2">
    <citation type="submission" date="2018-08" db="EMBL/GenBank/DDBJ databases">
        <title>Genetic Globetrotter - A new plasmid hitch-hiking vast phylogenetic and geographic distances.</title>
        <authorList>
            <person name="Vollmers J."/>
            <person name="Petersen J."/>
        </authorList>
    </citation>
    <scope>NUCLEOTIDE SEQUENCE [LARGE SCALE GENOMIC DNA]</scope>
    <source>
        <strain evidence="3 5">DSM 26383</strain>
    </source>
</reference>
<dbReference type="EMBL" id="CP031598">
    <property type="protein sequence ID" value="QEW29159.1"/>
    <property type="molecule type" value="Genomic_DNA"/>
</dbReference>
<dbReference type="OrthoDB" id="9814719at2"/>
<evidence type="ECO:0000256" key="1">
    <source>
        <dbReference type="SAM" id="Coils"/>
    </source>
</evidence>
<protein>
    <recommendedName>
        <fullName evidence="6">Thiamine biosynthesis protein ApbE</fullName>
    </recommendedName>
</protein>
<gene>
    <name evidence="3" type="ORF">RIdsm_05001</name>
    <name evidence="2" type="ORF">XM52_01340</name>
</gene>
<evidence type="ECO:0008006" key="6">
    <source>
        <dbReference type="Google" id="ProtNLM"/>
    </source>
</evidence>
<reference evidence="2 4" key="1">
    <citation type="submission" date="2015-04" db="EMBL/GenBank/DDBJ databases">
        <title>The draft genome sequence of Roseovarius indicus B108T.</title>
        <authorList>
            <person name="Li G."/>
            <person name="Lai Q."/>
            <person name="Shao Z."/>
            <person name="Yan P."/>
        </authorList>
    </citation>
    <scope>NUCLEOTIDE SEQUENCE [LARGE SCALE GENOMIC DNA]</scope>
    <source>
        <strain evidence="2 4">B108</strain>
    </source>
</reference>
<feature type="coiled-coil region" evidence="1">
    <location>
        <begin position="34"/>
        <end position="61"/>
    </location>
</feature>
<dbReference type="PATRIC" id="fig|540747.5.peg.270"/>
<evidence type="ECO:0000313" key="4">
    <source>
        <dbReference type="Proteomes" id="UP000051401"/>
    </source>
</evidence>
<accession>A0A0T5PEP6</accession>
<dbReference type="EMBL" id="LAXI01000001">
    <property type="protein sequence ID" value="KRS19514.1"/>
    <property type="molecule type" value="Genomic_DNA"/>
</dbReference>
<sequence>MPGPQISFLPDGRRLHLHHGPIDMIADVTGPGRETALQRAARRFETLLEELAAELPRLRSRQGRMPEGETARRMVQATFPFASTFITPMAAVAGAGAETILAAICDGEGVDKAYVNNGGDVAFYLAKGQRMQAAVASPTGGSIQIRRRDPIRGIATSGRGGRSHSLGIADSVTVLARSAALADAAATLLANAVDLPGHPSVIRSPASELAPDSDLGDRPVTTAVGPLTDSEITAALAAGAALADTFQARGLIQGALLSLSGVVRGLGPQLLSHMKDTAHA</sequence>
<dbReference type="RefSeq" id="WP_057812490.1">
    <property type="nucleotide sequence ID" value="NZ_CP031598.1"/>
</dbReference>
<dbReference type="Proteomes" id="UP000051401">
    <property type="component" value="Unassembled WGS sequence"/>
</dbReference>
<dbReference type="SUPFAM" id="SSF143631">
    <property type="entry name" value="ApbE-like"/>
    <property type="match status" value="1"/>
</dbReference>